<dbReference type="Gene3D" id="3.40.50.2020">
    <property type="match status" value="1"/>
</dbReference>
<dbReference type="Gene3D" id="3.30.1310.20">
    <property type="entry name" value="PRTase-like"/>
    <property type="match status" value="1"/>
</dbReference>
<dbReference type="Proteomes" id="UP001165586">
    <property type="component" value="Unassembled WGS sequence"/>
</dbReference>
<dbReference type="InterPro" id="IPR029057">
    <property type="entry name" value="PRTase-like"/>
</dbReference>
<organism evidence="2 3">
    <name type="scientific">Herbiconiux daphne</name>
    <dbReference type="NCBI Taxonomy" id="2970914"/>
    <lineage>
        <taxon>Bacteria</taxon>
        <taxon>Bacillati</taxon>
        <taxon>Actinomycetota</taxon>
        <taxon>Actinomycetes</taxon>
        <taxon>Micrococcales</taxon>
        <taxon>Microbacteriaceae</taxon>
        <taxon>Herbiconiux</taxon>
    </lineage>
</organism>
<dbReference type="InterPro" id="IPR000836">
    <property type="entry name" value="PRTase_dom"/>
</dbReference>
<keyword evidence="2" id="KW-0808">Transferase</keyword>
<reference evidence="2" key="1">
    <citation type="submission" date="2022-08" db="EMBL/GenBank/DDBJ databases">
        <authorList>
            <person name="Deng Y."/>
            <person name="Han X.-F."/>
            <person name="Zhang Y.-Q."/>
        </authorList>
    </citation>
    <scope>NUCLEOTIDE SEQUENCE</scope>
    <source>
        <strain evidence="2">CPCC 203386</strain>
    </source>
</reference>
<evidence type="ECO:0000313" key="2">
    <source>
        <dbReference type="EMBL" id="MCS5732263.1"/>
    </source>
</evidence>
<feature type="domain" description="Phosphoribosyltransferase" evidence="1">
    <location>
        <begin position="10"/>
        <end position="165"/>
    </location>
</feature>
<keyword evidence="3" id="KW-1185">Reference proteome</keyword>
<sequence>MVNGYSDRREAGRRLGRLLAERRLDGVVVIGLPRGGVIVAAEVARALGAPLDVVVVRKLGLPMAPEVAMGAIAEGGIRSLDTDLIARHRVAADELALVELRERRTLLARSALLRGGRAAEPLDGRVAVVVDDGVATGATARVACRAVRRRGTARVVLAVPVAAASALRQLALDGTGGAPHEIVCPLALEPFGAVGRYYAGFEPVDDDEVVRALAEAGGGVRR</sequence>
<comment type="caution">
    <text evidence="2">The sequence shown here is derived from an EMBL/GenBank/DDBJ whole genome shotgun (WGS) entry which is preliminary data.</text>
</comment>
<evidence type="ECO:0000313" key="3">
    <source>
        <dbReference type="Proteomes" id="UP001165586"/>
    </source>
</evidence>
<proteinExistence type="predicted"/>
<protein>
    <submittedName>
        <fullName evidence="2">Phosphoribosyltransferase family protein</fullName>
    </submittedName>
</protein>
<dbReference type="SUPFAM" id="SSF53271">
    <property type="entry name" value="PRTase-like"/>
    <property type="match status" value="1"/>
</dbReference>
<accession>A0ABT2GWB5</accession>
<dbReference type="GO" id="GO:0016757">
    <property type="term" value="F:glycosyltransferase activity"/>
    <property type="evidence" value="ECO:0007669"/>
    <property type="project" value="UniProtKB-KW"/>
</dbReference>
<dbReference type="RefSeq" id="WP_259536820.1">
    <property type="nucleotide sequence ID" value="NZ_JANLCJ010000001.1"/>
</dbReference>
<dbReference type="EMBL" id="JANLCJ010000001">
    <property type="protein sequence ID" value="MCS5732263.1"/>
    <property type="molecule type" value="Genomic_DNA"/>
</dbReference>
<dbReference type="Pfam" id="PF00156">
    <property type="entry name" value="Pribosyltran"/>
    <property type="match status" value="1"/>
</dbReference>
<evidence type="ECO:0000259" key="1">
    <source>
        <dbReference type="Pfam" id="PF00156"/>
    </source>
</evidence>
<name>A0ABT2GWB5_9MICO</name>
<keyword evidence="2" id="KW-0328">Glycosyltransferase</keyword>
<gene>
    <name evidence="2" type="ORF">N1032_00705</name>
</gene>